<dbReference type="GO" id="GO:0006355">
    <property type="term" value="P:regulation of DNA-templated transcription"/>
    <property type="evidence" value="ECO:0007669"/>
    <property type="project" value="InterPro"/>
</dbReference>
<dbReference type="Pfam" id="PF11112">
    <property type="entry name" value="PyocinActivator"/>
    <property type="match status" value="1"/>
</dbReference>
<evidence type="ECO:0000313" key="2">
    <source>
        <dbReference type="Proteomes" id="UP000073601"/>
    </source>
</evidence>
<dbReference type="EMBL" id="FIZY01000024">
    <property type="protein sequence ID" value="CZF83664.1"/>
    <property type="molecule type" value="Genomic_DNA"/>
</dbReference>
<reference evidence="2" key="1">
    <citation type="submission" date="2016-02" db="EMBL/GenBank/DDBJ databases">
        <authorList>
            <person name="Rodrigo-Torres Lidia"/>
            <person name="Arahal R.David."/>
        </authorList>
    </citation>
    <scope>NUCLEOTIDE SEQUENCE [LARGE SCALE GENOMIC DNA]</scope>
    <source>
        <strain evidence="2">CECT 8713</strain>
    </source>
</reference>
<organism evidence="1 2">
    <name type="scientific">Grimontia marina</name>
    <dbReference type="NCBI Taxonomy" id="646534"/>
    <lineage>
        <taxon>Bacteria</taxon>
        <taxon>Pseudomonadati</taxon>
        <taxon>Pseudomonadota</taxon>
        <taxon>Gammaproteobacteria</taxon>
        <taxon>Vibrionales</taxon>
        <taxon>Vibrionaceae</taxon>
        <taxon>Grimontia</taxon>
    </lineage>
</organism>
<name>A0A128FBG5_9GAMM</name>
<dbReference type="OrthoDB" id="982642at2"/>
<protein>
    <submittedName>
        <fullName evidence="1">Pyocin activator protein PrtN</fullName>
    </submittedName>
</protein>
<gene>
    <name evidence="1" type="ORF">GMA8713_02757</name>
</gene>
<accession>A0A128FBG5</accession>
<dbReference type="RefSeq" id="WP_062710760.1">
    <property type="nucleotide sequence ID" value="NZ_CAWRCI010000024.1"/>
</dbReference>
<proteinExistence type="predicted"/>
<dbReference type="Proteomes" id="UP000073601">
    <property type="component" value="Unassembled WGS sequence"/>
</dbReference>
<dbReference type="InterPro" id="IPR020518">
    <property type="entry name" value="Tscrpt_reg_PrtN"/>
</dbReference>
<dbReference type="AlphaFoldDB" id="A0A128FBG5"/>
<sequence>MNTQFALLARFESPTIPLKHVCVEFFGIQHKTAEAQAKSGEFPIPTFKMRNSERSPTLVHIEDLAKHIDAQLTKAREEWASVNNTDA</sequence>
<evidence type="ECO:0000313" key="1">
    <source>
        <dbReference type="EMBL" id="CZF83664.1"/>
    </source>
</evidence>
<keyword evidence="2" id="KW-1185">Reference proteome</keyword>